<reference evidence="6" key="1">
    <citation type="submission" date="2022-11" db="EMBL/GenBank/DDBJ databases">
        <title>Dyadobacter pollutisoli sp. nov., isolated from plastic dumped soil.</title>
        <authorList>
            <person name="Kim J.M."/>
            <person name="Kim K.R."/>
            <person name="Lee J.K."/>
            <person name="Hao L."/>
            <person name="Jeon C.O."/>
        </authorList>
    </citation>
    <scope>NUCLEOTIDE SEQUENCE</scope>
    <source>
        <strain evidence="6">U1</strain>
    </source>
</reference>
<gene>
    <name evidence="6" type="ORF">ON006_09645</name>
</gene>
<keyword evidence="2" id="KW-0067">ATP-binding</keyword>
<dbReference type="InterPro" id="IPR036597">
    <property type="entry name" value="Fido-like_dom_sf"/>
</dbReference>
<dbReference type="PANTHER" id="PTHR13504:SF38">
    <property type="entry name" value="FIDO DOMAIN-CONTAINING PROTEIN"/>
    <property type="match status" value="1"/>
</dbReference>
<dbReference type="EMBL" id="CP112998">
    <property type="protein sequence ID" value="WAC14205.1"/>
    <property type="molecule type" value="Genomic_DNA"/>
</dbReference>
<dbReference type="RefSeq" id="WP_244824281.1">
    <property type="nucleotide sequence ID" value="NZ_CP112998.1"/>
</dbReference>
<keyword evidence="7" id="KW-1185">Reference proteome</keyword>
<evidence type="ECO:0000313" key="6">
    <source>
        <dbReference type="EMBL" id="WAC14205.1"/>
    </source>
</evidence>
<dbReference type="GO" id="GO:0005524">
    <property type="term" value="F:ATP binding"/>
    <property type="evidence" value="ECO:0007669"/>
    <property type="project" value="UniProtKB-KW"/>
</dbReference>
<evidence type="ECO:0000256" key="1">
    <source>
        <dbReference type="PIRSR" id="PIRSR640198-1"/>
    </source>
</evidence>
<evidence type="ECO:0000256" key="3">
    <source>
        <dbReference type="PIRSR" id="PIRSR640198-3"/>
    </source>
</evidence>
<dbReference type="InterPro" id="IPR040198">
    <property type="entry name" value="Fido_containing"/>
</dbReference>
<name>A0A9E8SM04_9BACT</name>
<proteinExistence type="predicted"/>
<feature type="domain" description="Fido" evidence="5">
    <location>
        <begin position="94"/>
        <end position="249"/>
    </location>
</feature>
<evidence type="ECO:0000256" key="4">
    <source>
        <dbReference type="PIRSR" id="PIRSR640198-4"/>
    </source>
</evidence>
<evidence type="ECO:0000313" key="7">
    <source>
        <dbReference type="Proteomes" id="UP001164653"/>
    </source>
</evidence>
<dbReference type="PANTHER" id="PTHR13504">
    <property type="entry name" value="FIDO DOMAIN-CONTAINING PROTEIN DDB_G0283145"/>
    <property type="match status" value="1"/>
</dbReference>
<keyword evidence="2" id="KW-0547">Nucleotide-binding</keyword>
<dbReference type="Pfam" id="PF02661">
    <property type="entry name" value="Fic"/>
    <property type="match status" value="1"/>
</dbReference>
<dbReference type="SUPFAM" id="SSF140931">
    <property type="entry name" value="Fic-like"/>
    <property type="match status" value="1"/>
</dbReference>
<sequence length="438" mass="50599">MEPVERAVLLKRELDALLPISREQELRIMQKFRLDWNYHSNRIEGNSLTYGETKALIMFGLTAQGKPLKDHIEIEGHNEAIEWILDIVKGDYPLNESFIREIHTLLLKESYTVDAITAEGLPTKKRVEIGKYKSQPNHVLTNTGEIFRFATPEETPAMMGDLIEWYREKISQEDLNPVLLAAEFHYKFTRIHPFDDGNGRTARILMNFILMRYQFPPVIIKTEEKNQYFSALRQADSGIFMPFLDFSANNLAQSVDLMIRGAKGESIEEEDDFDKELALLERRLSTQSKELKKSVELLHLLYDNSIIPLFQKFHAGAEKFDGFYVASKHYFRSSEFIGNFNSAAILKFKQQISIAITEFKVISSYKTFIHSEYGIFNFLSKIEVMLGPDNYIVKSYGGSMSFEKSYGEQLSEKEIADLVKSELTRHKDFIESKTKKTS</sequence>
<feature type="active site" evidence="1">
    <location>
        <position position="192"/>
    </location>
</feature>
<dbReference type="KEGG" id="dpf:ON006_09645"/>
<protein>
    <submittedName>
        <fullName evidence="6">Fic family protein</fullName>
    </submittedName>
</protein>
<organism evidence="6 7">
    <name type="scientific">Dyadobacter pollutisoli</name>
    <dbReference type="NCBI Taxonomy" id="2910158"/>
    <lineage>
        <taxon>Bacteria</taxon>
        <taxon>Pseudomonadati</taxon>
        <taxon>Bacteroidota</taxon>
        <taxon>Cytophagia</taxon>
        <taxon>Cytophagales</taxon>
        <taxon>Spirosomataceae</taxon>
        <taxon>Dyadobacter</taxon>
    </lineage>
</organism>
<feature type="binding site" evidence="2">
    <location>
        <begin position="196"/>
        <end position="203"/>
    </location>
    <ligand>
        <name>ATP</name>
        <dbReference type="ChEBI" id="CHEBI:30616"/>
    </ligand>
</feature>
<feature type="site" description="Important for autoinhibition of adenylyltransferase activity" evidence="3">
    <location>
        <position position="44"/>
    </location>
</feature>
<dbReference type="PROSITE" id="PS51459">
    <property type="entry name" value="FIDO"/>
    <property type="match status" value="1"/>
</dbReference>
<dbReference type="Proteomes" id="UP001164653">
    <property type="component" value="Chromosome"/>
</dbReference>
<dbReference type="Gene3D" id="1.10.3290.10">
    <property type="entry name" value="Fido-like domain"/>
    <property type="match status" value="1"/>
</dbReference>
<accession>A0A9E8SM04</accession>
<dbReference type="InterPro" id="IPR003812">
    <property type="entry name" value="Fido"/>
</dbReference>
<feature type="glycosylation site" description="N-linked (GlcNAc...) asparagine" evidence="4">
    <location>
        <position position="95"/>
    </location>
</feature>
<dbReference type="AlphaFoldDB" id="A0A9E8SM04"/>
<evidence type="ECO:0000256" key="2">
    <source>
        <dbReference type="PIRSR" id="PIRSR640198-2"/>
    </source>
</evidence>
<evidence type="ECO:0000259" key="5">
    <source>
        <dbReference type="PROSITE" id="PS51459"/>
    </source>
</evidence>